<dbReference type="Gene3D" id="1.25.40.10">
    <property type="entry name" value="Tetratricopeptide repeat domain"/>
    <property type="match status" value="3"/>
</dbReference>
<evidence type="ECO:0000313" key="4">
    <source>
        <dbReference type="EMBL" id="QDG49684.1"/>
    </source>
</evidence>
<dbReference type="InterPro" id="IPR019734">
    <property type="entry name" value="TPR_rpt"/>
</dbReference>
<dbReference type="SUPFAM" id="SSF48452">
    <property type="entry name" value="TPR-like"/>
    <property type="match status" value="2"/>
</dbReference>
<dbReference type="PANTHER" id="PTHR45586:SF1">
    <property type="entry name" value="LIPOPOLYSACCHARIDE ASSEMBLY PROTEIN B"/>
    <property type="match status" value="1"/>
</dbReference>
<accession>A0A4Y6PN24</accession>
<dbReference type="OrthoDB" id="5244639at2"/>
<dbReference type="SMART" id="SM00028">
    <property type="entry name" value="TPR"/>
    <property type="match status" value="4"/>
</dbReference>
<keyword evidence="5" id="KW-1185">Reference proteome</keyword>
<dbReference type="PROSITE" id="PS50005">
    <property type="entry name" value="TPR"/>
    <property type="match status" value="2"/>
</dbReference>
<dbReference type="RefSeq" id="WP_141196181.1">
    <property type="nucleotide sequence ID" value="NZ_CP041186.1"/>
</dbReference>
<dbReference type="EMBL" id="CP041186">
    <property type="protein sequence ID" value="QDG49684.1"/>
    <property type="molecule type" value="Genomic_DNA"/>
</dbReference>
<evidence type="ECO:0000256" key="1">
    <source>
        <dbReference type="ARBA" id="ARBA00022737"/>
    </source>
</evidence>
<accession>A0A5B8XYY4</accession>
<dbReference type="InterPro" id="IPR011990">
    <property type="entry name" value="TPR-like_helical_dom_sf"/>
</dbReference>
<dbReference type="PANTHER" id="PTHR45586">
    <property type="entry name" value="TPR REPEAT-CONTAINING PROTEIN PA4667"/>
    <property type="match status" value="1"/>
</dbReference>
<organism evidence="4 5">
    <name type="scientific">Persicimonas caeni</name>
    <dbReference type="NCBI Taxonomy" id="2292766"/>
    <lineage>
        <taxon>Bacteria</taxon>
        <taxon>Deltaproteobacteria</taxon>
        <taxon>Bradymonadales</taxon>
        <taxon>Bradymonadaceae</taxon>
        <taxon>Persicimonas</taxon>
    </lineage>
</organism>
<dbReference type="AlphaFoldDB" id="A0A4Y6PN24"/>
<feature type="repeat" description="TPR" evidence="3">
    <location>
        <begin position="64"/>
        <end position="97"/>
    </location>
</feature>
<keyword evidence="2 3" id="KW-0802">TPR repeat</keyword>
<name>A0A4Y6PN24_PERCE</name>
<evidence type="ECO:0000256" key="2">
    <source>
        <dbReference type="ARBA" id="ARBA00022803"/>
    </source>
</evidence>
<protein>
    <recommendedName>
        <fullName evidence="6">Tetratricopeptide repeat protein</fullName>
    </recommendedName>
</protein>
<reference evidence="4 5" key="1">
    <citation type="submission" date="2019-06" db="EMBL/GenBank/DDBJ databases">
        <title>Persicimonas caeni gen. nov., sp. nov., a predatory bacterium isolated from solar saltern.</title>
        <authorList>
            <person name="Wang S."/>
        </authorList>
    </citation>
    <scope>NUCLEOTIDE SEQUENCE [LARGE SCALE GENOMIC DNA]</scope>
    <source>
        <strain evidence="4 5">YN101</strain>
    </source>
</reference>
<feature type="repeat" description="TPR" evidence="3">
    <location>
        <begin position="138"/>
        <end position="171"/>
    </location>
</feature>
<proteinExistence type="predicted"/>
<sequence length="746" mass="84951">MSDIDQVNDAAESTATPTPALEDFQRFKADVAAQLEAGEFDAATKMLEEAAKHPDSSRYLDENIWMYRQLGDLHRAFDREAEAVEAYENAYEFDPRNLEVIEAYAEVLLALDKEARAAEVLRSMLVHHKQALDAAKLGWAYRKLGAHYESSDEAEKARHAYEKALQQAQDDQLALTGLLRVVGTVGEPADVIEVRRKLIKSLDNARARSMALVAMGDDWKEKFNDPWRALDTYEEALAEDPENKRALESIASVARQLGDWRRLSRAYFTLHRLAEEDQEKANWLIESSKVARQELWEPEKALAGFRKALDLDPTRLDAFKEVTSLLVDAKDWEGLEAAYLQLIAANQDLDEPDAKLLTVLWQKLGDLYINHLEREDEALMSYAQASELLPEQIELHEQVAELAEKKPEHSDLALEHLHAIRRLDPSRIDTLDRIGRVHLRRKEIDPAFIYLRTYDFLGGSLGDKARGFVNKLESPMVKVPKRPLTMDLLKRFVFSTKMQNDVSRVFGTIKPALVQWVGESRRKYGLGRRDRVKFKEQLAFNNLYKQIGASLGYDRLPELWRKSDQRGLINGALVPEGMIVGDELLGSGREKHIAFIVGKQLFLFLAPFYLAAIRPLSDLQAFFLLAASLVQPELEFDRDDHSERAFKDLRKNIKGDDLGRLQHAVGKVMANDGNIDLGTWLESVEDTANRVGFIYCDDLKVAQDYLQNEPQTLSLRSVDERMKALAEYAVSDRYRTLRNELNLSVG</sequence>
<evidence type="ECO:0000313" key="5">
    <source>
        <dbReference type="Proteomes" id="UP000315995"/>
    </source>
</evidence>
<keyword evidence="1" id="KW-0677">Repeat</keyword>
<evidence type="ECO:0000256" key="3">
    <source>
        <dbReference type="PROSITE-ProRule" id="PRU00339"/>
    </source>
</evidence>
<dbReference type="InterPro" id="IPR051012">
    <property type="entry name" value="CellSynth/LPSAsmb/PSIAsmb"/>
</dbReference>
<gene>
    <name evidence="4" type="ORF">FIV42_02690</name>
</gene>
<evidence type="ECO:0008006" key="6">
    <source>
        <dbReference type="Google" id="ProtNLM"/>
    </source>
</evidence>
<dbReference type="Proteomes" id="UP000315995">
    <property type="component" value="Chromosome"/>
</dbReference>